<dbReference type="Pfam" id="PF01425">
    <property type="entry name" value="Amidase"/>
    <property type="match status" value="1"/>
</dbReference>
<evidence type="ECO:0000313" key="3">
    <source>
        <dbReference type="EMBL" id="KAK5997482.1"/>
    </source>
</evidence>
<proteinExistence type="predicted"/>
<accession>A0ABR0SZ92</accession>
<dbReference type="PANTHER" id="PTHR42678">
    <property type="entry name" value="AMIDASE"/>
    <property type="match status" value="1"/>
</dbReference>
<gene>
    <name evidence="3" type="ORF">PT974_02843</name>
</gene>
<dbReference type="InterPro" id="IPR023631">
    <property type="entry name" value="Amidase_dom"/>
</dbReference>
<evidence type="ECO:0000313" key="4">
    <source>
        <dbReference type="Proteomes" id="UP001338125"/>
    </source>
</evidence>
<dbReference type="InterPro" id="IPR036928">
    <property type="entry name" value="AS_sf"/>
</dbReference>
<keyword evidence="4" id="KW-1185">Reference proteome</keyword>
<dbReference type="Proteomes" id="UP001338125">
    <property type="component" value="Unassembled WGS sequence"/>
</dbReference>
<organism evidence="3 4">
    <name type="scientific">Cladobotryum mycophilum</name>
    <dbReference type="NCBI Taxonomy" id="491253"/>
    <lineage>
        <taxon>Eukaryota</taxon>
        <taxon>Fungi</taxon>
        <taxon>Dikarya</taxon>
        <taxon>Ascomycota</taxon>
        <taxon>Pezizomycotina</taxon>
        <taxon>Sordariomycetes</taxon>
        <taxon>Hypocreomycetidae</taxon>
        <taxon>Hypocreales</taxon>
        <taxon>Hypocreaceae</taxon>
        <taxon>Cladobotryum</taxon>
    </lineage>
</organism>
<evidence type="ECO:0000256" key="1">
    <source>
        <dbReference type="SAM" id="SignalP"/>
    </source>
</evidence>
<protein>
    <submittedName>
        <fullName evidence="3">Amidase</fullName>
    </submittedName>
</protein>
<dbReference type="SUPFAM" id="SSF75304">
    <property type="entry name" value="Amidase signature (AS) enzymes"/>
    <property type="match status" value="1"/>
</dbReference>
<dbReference type="EMBL" id="JAVFKD010000002">
    <property type="protein sequence ID" value="KAK5997482.1"/>
    <property type="molecule type" value="Genomic_DNA"/>
</dbReference>
<feature type="chain" id="PRO_5045829883" evidence="1">
    <location>
        <begin position="26"/>
        <end position="570"/>
    </location>
</feature>
<evidence type="ECO:0000259" key="2">
    <source>
        <dbReference type="Pfam" id="PF01425"/>
    </source>
</evidence>
<comment type="caution">
    <text evidence="3">The sequence shown here is derived from an EMBL/GenBank/DDBJ whole genome shotgun (WGS) entry which is preliminary data.</text>
</comment>
<sequence>MRIAHLSKAVLRLACLAPLVRYCTAAPANYVFPPLLDATLADLRDGLDGGHFTSVDLVEAYLARINEVNSELHAVTEINPDAVSIAAELDCERQRGIINSTALPLHGIPILVKNNIATDDKMNNTAGSYALLGAKVPEDSTVVAKLRKAGAIILGKSNLSQWASCRELDSHEGWSAHGGQTVGAYFPKQNPRGSSSGSGVATSLGLAWAALGTDTGGSIILPSHAGNLVGFRPTVGLTSRYLVVPYSERQDTIGPMARTVKDAAYLMQAIAGRDQKDNYTSAIPFEQVPDYVGACKSSGLKGKRLGVSRNMIARGIDASSHTAPEAFEHALDVLREAGAEIIDNVDLPCAIALTNETVHKGPTGPSTPGADFLSDIPKYMKLLKTNPNNITSVEDMRAFTQSFPQEQYPKYDTTEWDVYIETGMYNTSPEFWELLTVVREYLGPGCFTGAMEKHSLDAMVLPAVYTILTSSGLGLPTVTVPLGRAPDNAPIVPAEAGDLVSSAPNGPFGLGFAGPAFSEEMLFGMAYDFEQRTRVRETIRPYVQPRTELVDVVRKRCWADKRGVGCGLVM</sequence>
<keyword evidence="1" id="KW-0732">Signal</keyword>
<name>A0ABR0SZ92_9HYPO</name>
<dbReference type="PANTHER" id="PTHR42678:SF34">
    <property type="entry name" value="OS04G0183300 PROTEIN"/>
    <property type="match status" value="1"/>
</dbReference>
<feature type="domain" description="Amidase" evidence="2">
    <location>
        <begin position="56"/>
        <end position="522"/>
    </location>
</feature>
<dbReference type="Gene3D" id="3.90.1300.10">
    <property type="entry name" value="Amidase signature (AS) domain"/>
    <property type="match status" value="1"/>
</dbReference>
<reference evidence="3 4" key="1">
    <citation type="submission" date="2024-01" db="EMBL/GenBank/DDBJ databases">
        <title>Complete genome of Cladobotryum mycophilum ATHUM6906.</title>
        <authorList>
            <person name="Christinaki A.C."/>
            <person name="Myridakis A.I."/>
            <person name="Kouvelis V.N."/>
        </authorList>
    </citation>
    <scope>NUCLEOTIDE SEQUENCE [LARGE SCALE GENOMIC DNA]</scope>
    <source>
        <strain evidence="3 4">ATHUM6906</strain>
    </source>
</reference>
<feature type="signal peptide" evidence="1">
    <location>
        <begin position="1"/>
        <end position="25"/>
    </location>
</feature>